<comment type="caution">
    <text evidence="3">The sequence shown here is derived from an EMBL/GenBank/DDBJ whole genome shotgun (WGS) entry which is preliminary data.</text>
</comment>
<gene>
    <name evidence="3" type="ORF">ABEB36_012878</name>
</gene>
<protein>
    <recommendedName>
        <fullName evidence="2">MADF domain-containing protein</fullName>
    </recommendedName>
</protein>
<feature type="domain" description="MADF" evidence="2">
    <location>
        <begin position="9"/>
        <end position="107"/>
    </location>
</feature>
<evidence type="ECO:0000313" key="3">
    <source>
        <dbReference type="EMBL" id="KAL1490138.1"/>
    </source>
</evidence>
<dbReference type="PROSITE" id="PS51029">
    <property type="entry name" value="MADF"/>
    <property type="match status" value="1"/>
</dbReference>
<name>A0ABD1E6E4_HYPHA</name>
<evidence type="ECO:0000256" key="1">
    <source>
        <dbReference type="SAM" id="MobiDB-lite"/>
    </source>
</evidence>
<dbReference type="SMART" id="SM00595">
    <property type="entry name" value="MADF"/>
    <property type="match status" value="1"/>
</dbReference>
<dbReference type="AlphaFoldDB" id="A0ABD1E6E4"/>
<reference evidence="3 4" key="1">
    <citation type="submission" date="2024-05" db="EMBL/GenBank/DDBJ databases">
        <title>Genetic variation in Jamaican populations of the coffee berry borer (Hypothenemus hampei).</title>
        <authorList>
            <person name="Errbii M."/>
            <person name="Myrie A."/>
        </authorList>
    </citation>
    <scope>NUCLEOTIDE SEQUENCE [LARGE SCALE GENOMIC DNA]</scope>
    <source>
        <strain evidence="3">JA-Hopewell-2020-01-JO</strain>
        <tissue evidence="3">Whole body</tissue>
    </source>
</reference>
<dbReference type="Pfam" id="PF10545">
    <property type="entry name" value="MADF_DNA_bdg"/>
    <property type="match status" value="1"/>
</dbReference>
<proteinExistence type="predicted"/>
<dbReference type="InterPro" id="IPR006578">
    <property type="entry name" value="MADF-dom"/>
</dbReference>
<keyword evidence="4" id="KW-1185">Reference proteome</keyword>
<dbReference type="PANTHER" id="PTHR21505">
    <property type="entry name" value="MADF DOMAIN-CONTAINING PROTEIN-RELATED"/>
    <property type="match status" value="1"/>
</dbReference>
<dbReference type="Proteomes" id="UP001566132">
    <property type="component" value="Unassembled WGS sequence"/>
</dbReference>
<feature type="region of interest" description="Disordered" evidence="1">
    <location>
        <begin position="190"/>
        <end position="221"/>
    </location>
</feature>
<organism evidence="3 4">
    <name type="scientific">Hypothenemus hampei</name>
    <name type="common">Coffee berry borer</name>
    <dbReference type="NCBI Taxonomy" id="57062"/>
    <lineage>
        <taxon>Eukaryota</taxon>
        <taxon>Metazoa</taxon>
        <taxon>Ecdysozoa</taxon>
        <taxon>Arthropoda</taxon>
        <taxon>Hexapoda</taxon>
        <taxon>Insecta</taxon>
        <taxon>Pterygota</taxon>
        <taxon>Neoptera</taxon>
        <taxon>Endopterygota</taxon>
        <taxon>Coleoptera</taxon>
        <taxon>Polyphaga</taxon>
        <taxon>Cucujiformia</taxon>
        <taxon>Curculionidae</taxon>
        <taxon>Scolytinae</taxon>
        <taxon>Hypothenemus</taxon>
    </lineage>
</organism>
<dbReference type="EMBL" id="JBDJPC010000010">
    <property type="protein sequence ID" value="KAL1490138.1"/>
    <property type="molecule type" value="Genomic_DNA"/>
</dbReference>
<evidence type="ECO:0000313" key="4">
    <source>
        <dbReference type="Proteomes" id="UP001566132"/>
    </source>
</evidence>
<feature type="compositionally biased region" description="Low complexity" evidence="1">
    <location>
        <begin position="190"/>
        <end position="207"/>
    </location>
</feature>
<sequence>MWSHKQIECLIQLYKVNPCLYVPKHSLYKNKNARNKALDEIRTELFKLGLAASIAEIKAKFNNLRTNFLAQHRKYLKSLKSGAGSDDIEKPSLWYYEYMLFVAEHFIPRCSQDSLSSAQYSISDQNKDMEIIIHGDQDECNYIESQDMDTENFESTATNANRYELGSDDDLDLSQPKKIKIQSVQVIKTPDNPSSSLSLDMSTASTSRNSTHYESNGDKKEKIKNKDEGFIIKKAANVLTNLTNVLEKKVTQNQWRPLRRIKLT</sequence>
<dbReference type="PANTHER" id="PTHR21505:SF12">
    <property type="entry name" value="MADF DOMAIN-CONTAINING PROTEIN-RELATED"/>
    <property type="match status" value="1"/>
</dbReference>
<evidence type="ECO:0000259" key="2">
    <source>
        <dbReference type="PROSITE" id="PS51029"/>
    </source>
</evidence>
<accession>A0ABD1E6E4</accession>